<keyword evidence="2" id="KW-0966">Cell projection</keyword>
<reference evidence="2 3" key="1">
    <citation type="submission" date="2023-01" db="EMBL/GenBank/DDBJ databases">
        <authorList>
            <person name="Yoon J.-W."/>
        </authorList>
    </citation>
    <scope>NUCLEOTIDE SEQUENCE [LARGE SCALE GENOMIC DNA]</scope>
    <source>
        <strain evidence="2 3">KMU-50</strain>
    </source>
</reference>
<organism evidence="2 3">
    <name type="scientific">Aliiroseovarius salicola</name>
    <dbReference type="NCBI Taxonomy" id="3009082"/>
    <lineage>
        <taxon>Bacteria</taxon>
        <taxon>Pseudomonadati</taxon>
        <taxon>Pseudomonadota</taxon>
        <taxon>Alphaproteobacteria</taxon>
        <taxon>Rhodobacterales</taxon>
        <taxon>Paracoccaceae</taxon>
        <taxon>Aliiroseovarius</taxon>
    </lineage>
</organism>
<evidence type="ECO:0000313" key="2">
    <source>
        <dbReference type="EMBL" id="MDA5095089.1"/>
    </source>
</evidence>
<name>A0ABT4W3U3_9RHOB</name>
<dbReference type="Proteomes" id="UP001528040">
    <property type="component" value="Unassembled WGS sequence"/>
</dbReference>
<evidence type="ECO:0000259" key="1">
    <source>
        <dbReference type="Pfam" id="PF00700"/>
    </source>
</evidence>
<keyword evidence="2" id="KW-0969">Cilium</keyword>
<evidence type="ECO:0000313" key="3">
    <source>
        <dbReference type="Proteomes" id="UP001528040"/>
    </source>
</evidence>
<sequence length="335" mass="35337">MFSTFGDLASTFHARTFSAQLKSNMTRLGGELTTGLKADLSSAVSRDFGPLASIEHSLKTLEAYRTATNEAATIASAAQFSMGAIQTQSEELYMGMISASTTGNVTLIDTTAFDARQKFIGAVSQLNTSAMGRTLFAGAATDGPALMRGEDMLDAIKLEIAGAGTAADVSMRIDTWFDDPAGGFATSGYLGADTTMGPLRLGNGESGEMGLRADDPAIKNVLKAMVKSAVIAEGALNGDVEQQTRLVEQSSNELLSANGKFTVARAAVGSLEARIEDAQTRNGAEKSSLEISRNELRSADPYDTAAELHAVQGQLESLYTVTAFLSKLSFTDYMR</sequence>
<feature type="domain" description="Flagellin C-terminal" evidence="1">
    <location>
        <begin position="257"/>
        <end position="329"/>
    </location>
</feature>
<keyword evidence="3" id="KW-1185">Reference proteome</keyword>
<dbReference type="EMBL" id="JAQIIO010000007">
    <property type="protein sequence ID" value="MDA5095089.1"/>
    <property type="molecule type" value="Genomic_DNA"/>
</dbReference>
<dbReference type="SUPFAM" id="SSF64518">
    <property type="entry name" value="Phase 1 flagellin"/>
    <property type="match status" value="1"/>
</dbReference>
<dbReference type="Pfam" id="PF00700">
    <property type="entry name" value="Flagellin_C"/>
    <property type="match status" value="1"/>
</dbReference>
<accession>A0ABT4W3U3</accession>
<gene>
    <name evidence="2" type="ORF">O2N63_13450</name>
</gene>
<comment type="caution">
    <text evidence="2">The sequence shown here is derived from an EMBL/GenBank/DDBJ whole genome shotgun (WGS) entry which is preliminary data.</text>
</comment>
<dbReference type="RefSeq" id="WP_271054793.1">
    <property type="nucleotide sequence ID" value="NZ_JAQIIO010000007.1"/>
</dbReference>
<protein>
    <submittedName>
        <fullName evidence="2">Flagellin</fullName>
    </submittedName>
</protein>
<proteinExistence type="predicted"/>
<dbReference type="Gene3D" id="1.20.1330.10">
    <property type="entry name" value="f41 fragment of flagellin, N-terminal domain"/>
    <property type="match status" value="1"/>
</dbReference>
<keyword evidence="2" id="KW-0282">Flagellum</keyword>
<dbReference type="InterPro" id="IPR046358">
    <property type="entry name" value="Flagellin_C"/>
</dbReference>